<evidence type="ECO:0000256" key="1">
    <source>
        <dbReference type="SAM" id="Coils"/>
    </source>
</evidence>
<dbReference type="AlphaFoldDB" id="A0A3M2HSP6"/>
<evidence type="ECO:0000313" key="3">
    <source>
        <dbReference type="EMBL" id="RMH92771.1"/>
    </source>
</evidence>
<protein>
    <submittedName>
        <fullName evidence="3">DUF4398 domain-containing protein</fullName>
    </submittedName>
</protein>
<dbReference type="Proteomes" id="UP000269774">
    <property type="component" value="Unassembled WGS sequence"/>
</dbReference>
<sequence length="103" mass="11398">MVSCASDPAPDEQIRLTEQALTQARSAGASEQTEELAQAEKKLAAAMVAMKDKDYREARLQAEQAELDARLAEARVLSEKSQLEVAELNRRIARLREQLGAMQ</sequence>
<organism evidence="3 4">
    <name type="scientific">Stutzerimonas zhaodongensis</name>
    <dbReference type="NCBI Taxonomy" id="1176257"/>
    <lineage>
        <taxon>Bacteria</taxon>
        <taxon>Pseudomonadati</taxon>
        <taxon>Pseudomonadota</taxon>
        <taxon>Gammaproteobacteria</taxon>
        <taxon>Pseudomonadales</taxon>
        <taxon>Pseudomonadaceae</taxon>
        <taxon>Stutzerimonas</taxon>
    </lineage>
</organism>
<dbReference type="EMBL" id="RFFM01000001">
    <property type="protein sequence ID" value="RMH92771.1"/>
    <property type="molecule type" value="Genomic_DNA"/>
</dbReference>
<evidence type="ECO:0000259" key="2">
    <source>
        <dbReference type="Pfam" id="PF14346"/>
    </source>
</evidence>
<dbReference type="OrthoDB" id="5574276at2"/>
<feature type="domain" description="DUF4398" evidence="2">
    <location>
        <begin position="12"/>
        <end position="88"/>
    </location>
</feature>
<evidence type="ECO:0000313" key="4">
    <source>
        <dbReference type="Proteomes" id="UP000269774"/>
    </source>
</evidence>
<dbReference type="InterPro" id="IPR025511">
    <property type="entry name" value="DUF4398"/>
</dbReference>
<keyword evidence="1" id="KW-0175">Coiled coil</keyword>
<dbReference type="Gene3D" id="1.20.1270.390">
    <property type="match status" value="1"/>
</dbReference>
<name>A0A3M2HSP6_9GAMM</name>
<dbReference type="Pfam" id="PF14346">
    <property type="entry name" value="DUF4398"/>
    <property type="match status" value="1"/>
</dbReference>
<reference evidence="3 4" key="1">
    <citation type="submission" date="2018-10" db="EMBL/GenBank/DDBJ databases">
        <title>Pseudomonas zhaodongensis NEAU-ST5-21(T) genome.</title>
        <authorList>
            <person name="Peng J."/>
            <person name="Liu Z.-P."/>
        </authorList>
    </citation>
    <scope>NUCLEOTIDE SEQUENCE [LARGE SCALE GENOMIC DNA]</scope>
    <source>
        <strain evidence="3 4">NEAU-ST5-21</strain>
    </source>
</reference>
<keyword evidence="4" id="KW-1185">Reference proteome</keyword>
<gene>
    <name evidence="3" type="ORF">EA797_06470</name>
</gene>
<comment type="caution">
    <text evidence="3">The sequence shown here is derived from an EMBL/GenBank/DDBJ whole genome shotgun (WGS) entry which is preliminary data.</text>
</comment>
<accession>A0A3M2HSP6</accession>
<feature type="coiled-coil region" evidence="1">
    <location>
        <begin position="29"/>
        <end position="98"/>
    </location>
</feature>
<proteinExistence type="predicted"/>